<evidence type="ECO:0008006" key="3">
    <source>
        <dbReference type="Google" id="ProtNLM"/>
    </source>
</evidence>
<reference evidence="1 2" key="1">
    <citation type="submission" date="2019-03" db="EMBL/GenBank/DDBJ databases">
        <title>Genomic Encyclopedia of Type Strains, Phase IV (KMG-IV): sequencing the most valuable type-strain genomes for metagenomic binning, comparative biology and taxonomic classification.</title>
        <authorList>
            <person name="Goeker M."/>
        </authorList>
    </citation>
    <scope>NUCLEOTIDE SEQUENCE [LARGE SCALE GENOMIC DNA]</scope>
    <source>
        <strain evidence="1 2">DSM 11901</strain>
    </source>
</reference>
<accession>A0A4R6R7D0</accession>
<organism evidence="1 2">
    <name type="scientific">Aquabacterium commune</name>
    <dbReference type="NCBI Taxonomy" id="70586"/>
    <lineage>
        <taxon>Bacteria</taxon>
        <taxon>Pseudomonadati</taxon>
        <taxon>Pseudomonadota</taxon>
        <taxon>Betaproteobacteria</taxon>
        <taxon>Burkholderiales</taxon>
        <taxon>Aquabacterium</taxon>
    </lineage>
</organism>
<sequence length="123" mass="13199">MTSSHITRQAAGCCLLAAIGLTGCAGPKPLYEWNGYQPQVYAHLKGQGKGPEEQILAMEEGVQKAAAKGAKLPPGYHAHLGLLYLNTGRTNQAVAALNQEKAQFPESTKYIDFLLNNMKKNGS</sequence>
<keyword evidence="2" id="KW-1185">Reference proteome</keyword>
<comment type="caution">
    <text evidence="1">The sequence shown here is derived from an EMBL/GenBank/DDBJ whole genome shotgun (WGS) entry which is preliminary data.</text>
</comment>
<dbReference type="Proteomes" id="UP000294593">
    <property type="component" value="Unassembled WGS sequence"/>
</dbReference>
<protein>
    <recommendedName>
        <fullName evidence="3">DUF4810 domain-containing protein</fullName>
    </recommendedName>
</protein>
<evidence type="ECO:0000313" key="1">
    <source>
        <dbReference type="EMBL" id="TDP81782.1"/>
    </source>
</evidence>
<dbReference type="Pfam" id="PF16068">
    <property type="entry name" value="DUF4810"/>
    <property type="match status" value="1"/>
</dbReference>
<dbReference type="OrthoDB" id="9800218at2"/>
<dbReference type="EMBL" id="SNXW01000007">
    <property type="protein sequence ID" value="TDP81782.1"/>
    <property type="molecule type" value="Genomic_DNA"/>
</dbReference>
<dbReference type="RefSeq" id="WP_133610001.1">
    <property type="nucleotide sequence ID" value="NZ_SNXW01000007.1"/>
</dbReference>
<dbReference type="InterPro" id="IPR014508">
    <property type="entry name" value="UCP020555_TPR-like"/>
</dbReference>
<evidence type="ECO:0000313" key="2">
    <source>
        <dbReference type="Proteomes" id="UP000294593"/>
    </source>
</evidence>
<proteinExistence type="predicted"/>
<dbReference type="PIRSF" id="PIRSF020555">
    <property type="entry name" value="UCP020555"/>
    <property type="match status" value="1"/>
</dbReference>
<dbReference type="AlphaFoldDB" id="A0A4R6R7D0"/>
<name>A0A4R6R7D0_9BURK</name>
<gene>
    <name evidence="1" type="ORF">EV672_107220</name>
</gene>